<name>A0A8S1VY60_9CILI</name>
<dbReference type="Proteomes" id="UP000689195">
    <property type="component" value="Unassembled WGS sequence"/>
</dbReference>
<gene>
    <name evidence="1" type="ORF">PPENT_87.1.T0750203</name>
</gene>
<dbReference type="AlphaFoldDB" id="A0A8S1VY60"/>
<evidence type="ECO:0000313" key="2">
    <source>
        <dbReference type="Proteomes" id="UP000689195"/>
    </source>
</evidence>
<organism evidence="1 2">
    <name type="scientific">Paramecium pentaurelia</name>
    <dbReference type="NCBI Taxonomy" id="43138"/>
    <lineage>
        <taxon>Eukaryota</taxon>
        <taxon>Sar</taxon>
        <taxon>Alveolata</taxon>
        <taxon>Ciliophora</taxon>
        <taxon>Intramacronucleata</taxon>
        <taxon>Oligohymenophorea</taxon>
        <taxon>Peniculida</taxon>
        <taxon>Parameciidae</taxon>
        <taxon>Paramecium</taxon>
    </lineage>
</organism>
<comment type="caution">
    <text evidence="1">The sequence shown here is derived from an EMBL/GenBank/DDBJ whole genome shotgun (WGS) entry which is preliminary data.</text>
</comment>
<accession>A0A8S1VY60</accession>
<dbReference type="EMBL" id="CAJJDO010000075">
    <property type="protein sequence ID" value="CAD8181105.1"/>
    <property type="molecule type" value="Genomic_DNA"/>
</dbReference>
<proteinExistence type="predicted"/>
<sequence>MCYSSQSRSKEKIGHNIKIPQNFVKKIYFLKIIDYSQQTKPVGILSAISQDNYLAYQVLKMLYSFVDR</sequence>
<evidence type="ECO:0000313" key="1">
    <source>
        <dbReference type="EMBL" id="CAD8181105.1"/>
    </source>
</evidence>
<reference evidence="1" key="1">
    <citation type="submission" date="2021-01" db="EMBL/GenBank/DDBJ databases">
        <authorList>
            <consortium name="Genoscope - CEA"/>
            <person name="William W."/>
        </authorList>
    </citation>
    <scope>NUCLEOTIDE SEQUENCE</scope>
</reference>
<protein>
    <submittedName>
        <fullName evidence="1">Uncharacterized protein</fullName>
    </submittedName>
</protein>
<keyword evidence="2" id="KW-1185">Reference proteome</keyword>